<accession>A0A5C8I4Q0</accession>
<keyword evidence="1" id="KW-1133">Transmembrane helix</keyword>
<reference evidence="2 3" key="1">
    <citation type="submission" date="2019-08" db="EMBL/GenBank/DDBJ databases">
        <authorList>
            <person name="Dong K."/>
        </authorList>
    </citation>
    <scope>NUCLEOTIDE SEQUENCE [LARGE SCALE GENOMIC DNA]</scope>
    <source>
        <strain evidence="2 3">JCM14558</strain>
    </source>
</reference>
<comment type="caution">
    <text evidence="2">The sequence shown here is derived from an EMBL/GenBank/DDBJ whole genome shotgun (WGS) entry which is preliminary data.</text>
</comment>
<organism evidence="2 3">
    <name type="scientific">Microbacterium hatanonis</name>
    <dbReference type="NCBI Taxonomy" id="404366"/>
    <lineage>
        <taxon>Bacteria</taxon>
        <taxon>Bacillati</taxon>
        <taxon>Actinomycetota</taxon>
        <taxon>Actinomycetes</taxon>
        <taxon>Micrococcales</taxon>
        <taxon>Microbacteriaceae</taxon>
        <taxon>Microbacterium</taxon>
    </lineage>
</organism>
<keyword evidence="3" id="KW-1185">Reference proteome</keyword>
<dbReference type="RefSeq" id="WP_147893559.1">
    <property type="nucleotide sequence ID" value="NZ_BAAANR010000001.1"/>
</dbReference>
<keyword evidence="1" id="KW-0472">Membrane</keyword>
<evidence type="ECO:0000313" key="2">
    <source>
        <dbReference type="EMBL" id="TXK12853.1"/>
    </source>
</evidence>
<name>A0A5C8I4Q0_9MICO</name>
<dbReference type="EMBL" id="VRSV01000001">
    <property type="protein sequence ID" value="TXK12853.1"/>
    <property type="molecule type" value="Genomic_DNA"/>
</dbReference>
<protein>
    <submittedName>
        <fullName evidence="2">Uncharacterized protein</fullName>
    </submittedName>
</protein>
<feature type="transmembrane region" description="Helical" evidence="1">
    <location>
        <begin position="78"/>
        <end position="99"/>
    </location>
</feature>
<gene>
    <name evidence="2" type="ORF">FVP77_05220</name>
</gene>
<dbReference type="OrthoDB" id="8041036at2"/>
<dbReference type="AlphaFoldDB" id="A0A5C8I4Q0"/>
<dbReference type="Proteomes" id="UP000321034">
    <property type="component" value="Unassembled WGS sequence"/>
</dbReference>
<sequence>MTTADAPDPLDEERLRAELARIEEEFTAVLSRALGRRVDPHLSVRLDRLRQEADVIRSRLGEPMIERAPRPTGPPAPWIVALGAGSVITLGVVLAWALLGR</sequence>
<evidence type="ECO:0000256" key="1">
    <source>
        <dbReference type="SAM" id="Phobius"/>
    </source>
</evidence>
<evidence type="ECO:0000313" key="3">
    <source>
        <dbReference type="Proteomes" id="UP000321034"/>
    </source>
</evidence>
<keyword evidence="1" id="KW-0812">Transmembrane</keyword>
<proteinExistence type="predicted"/>